<dbReference type="GO" id="GO:0003824">
    <property type="term" value="F:catalytic activity"/>
    <property type="evidence" value="ECO:0007669"/>
    <property type="project" value="UniProtKB-ARBA"/>
</dbReference>
<dbReference type="Gene3D" id="3.30.450.40">
    <property type="match status" value="1"/>
</dbReference>
<sequence>MDLDALNGQQGLLIDVFGLTTSPTTSRVVSGVQTAIEKIAALYSADRAYIMVVDQSEKTVSTIHEFVRSGISPQFHTIQNTPLESFPWLMTQLGHTPAVVIDDVHQLGSEAQLERAELSRQEVRSAVLVGLICDDNLVGLFGLDYTERKRIRDDQVRLLELCGQALGAAVARVRAETEKAHALKSLQVFSGQFPGTLFKLNQTPDGYLRFTYLGDGNLPFFKYNDCALRHSAALMIEKILDADRESFENMLRHSAKFRTPVETRFRMGSSEQQCCWLEMRAAVSLLEDNSVEWSGILFDVTESKRDRRALEDQSRMTRTILENMPDGVITADINGRINNVNPAVESIFKISRLTLLGKSIGMLMPPGLAESQMYLLGRSLSSETSGSSIEILAMDGLGREFPVEVRMSLVDADQSAAVIGVISDISERKKAEAEIEDLAFYDPLTRLPNRRLLKDRLQQALSDSNRDNTSGALVFIDLDHFKTINDSAGHSVGDQLLTEVAKRLSQSVREGDTVARLGGDEFVVVLKGFKQNARPPAEQAEKVCEKMRDALNGTYLLNGAEYQGSSSMGVALFHDHDTTLEQLLAQADLAMFRAKDDGRNCIRFFDQKMQTAVSQRLSLEADLRQAIRHRQLTVYYQPQVDGDGTVIGAEALIRWNSPSRGFVSPGEFIPLAEDAGLIGEIGAYVLDQSLGILQAWANRGSGFEKLSLSVNVSAKQFQSPDFVSNLKNKIAVQAELAENLKLEITESVFALDLAHVSAMICEIRNMGVTVSLDDFGTGYSSLSYLKNLPLDELKIDQSFVRDLLDDPSDAAIAETILALASSLGMRALAEGVETAGQLRRLKAMGCQFFQGFLFARPMPATELDAYVAHQLGTGRRPLP</sequence>
<dbReference type="Gene3D" id="3.30.70.270">
    <property type="match status" value="1"/>
</dbReference>
<dbReference type="InterPro" id="IPR035919">
    <property type="entry name" value="EAL_sf"/>
</dbReference>
<dbReference type="CDD" id="cd01948">
    <property type="entry name" value="EAL"/>
    <property type="match status" value="1"/>
</dbReference>
<dbReference type="Pfam" id="PF00989">
    <property type="entry name" value="PAS"/>
    <property type="match status" value="1"/>
</dbReference>
<dbReference type="NCBIfam" id="TIGR00229">
    <property type="entry name" value="sensory_box"/>
    <property type="match status" value="1"/>
</dbReference>
<comment type="caution">
    <text evidence="6">The sequence shown here is derived from an EMBL/GenBank/DDBJ whole genome shotgun (WGS) entry which is preliminary data.</text>
</comment>
<dbReference type="Gene3D" id="3.30.450.20">
    <property type="entry name" value="PAS domain"/>
    <property type="match status" value="2"/>
</dbReference>
<dbReference type="Pfam" id="PF01590">
    <property type="entry name" value="GAF"/>
    <property type="match status" value="1"/>
</dbReference>
<dbReference type="InterPro" id="IPR035965">
    <property type="entry name" value="PAS-like_dom_sf"/>
</dbReference>
<dbReference type="SMART" id="SM00065">
    <property type="entry name" value="GAF"/>
    <property type="match status" value="1"/>
</dbReference>
<dbReference type="SMART" id="SM00091">
    <property type="entry name" value="PAS"/>
    <property type="match status" value="1"/>
</dbReference>
<dbReference type="SUPFAM" id="SSF141868">
    <property type="entry name" value="EAL domain-like"/>
    <property type="match status" value="1"/>
</dbReference>
<reference evidence="6 7" key="1">
    <citation type="submission" date="2015-09" db="EMBL/GenBank/DDBJ databases">
        <title>Identification and resolution of microdiversity through metagenomic sequencing of parallel consortia.</title>
        <authorList>
            <person name="Nelson W.C."/>
            <person name="Romine M.F."/>
            <person name="Lindemann S.R."/>
        </authorList>
    </citation>
    <scope>NUCLEOTIDE SEQUENCE [LARGE SCALE GENOMIC DNA]</scope>
    <source>
        <strain evidence="6">HL-55</strain>
    </source>
</reference>
<dbReference type="InterPro" id="IPR052155">
    <property type="entry name" value="Biofilm_reg_signaling"/>
</dbReference>
<dbReference type="PANTHER" id="PTHR44757">
    <property type="entry name" value="DIGUANYLATE CYCLASE DGCP"/>
    <property type="match status" value="1"/>
</dbReference>
<dbReference type="FunFam" id="3.30.70.270:FF:000001">
    <property type="entry name" value="Diguanylate cyclase domain protein"/>
    <property type="match status" value="1"/>
</dbReference>
<evidence type="ECO:0000259" key="4">
    <source>
        <dbReference type="PROSITE" id="PS50883"/>
    </source>
</evidence>
<feature type="domain" description="PAS" evidence="2">
    <location>
        <begin position="313"/>
        <end position="383"/>
    </location>
</feature>
<dbReference type="InterPro" id="IPR029787">
    <property type="entry name" value="Nucleotide_cyclase"/>
</dbReference>
<dbReference type="SMART" id="SM00086">
    <property type="entry name" value="PAC"/>
    <property type="match status" value="2"/>
</dbReference>
<dbReference type="Proteomes" id="UP000050416">
    <property type="component" value="Unassembled WGS sequence"/>
</dbReference>
<evidence type="ECO:0000256" key="1">
    <source>
        <dbReference type="ARBA" id="ARBA00001946"/>
    </source>
</evidence>
<dbReference type="InterPro" id="IPR003018">
    <property type="entry name" value="GAF"/>
</dbReference>
<dbReference type="CDD" id="cd00130">
    <property type="entry name" value="PAS"/>
    <property type="match status" value="1"/>
</dbReference>
<dbReference type="InterPro" id="IPR000014">
    <property type="entry name" value="PAS"/>
</dbReference>
<gene>
    <name evidence="6" type="ORF">HLUCCX14_00315</name>
</gene>
<dbReference type="InterPro" id="IPR029016">
    <property type="entry name" value="GAF-like_dom_sf"/>
</dbReference>
<dbReference type="CDD" id="cd01949">
    <property type="entry name" value="GGDEF"/>
    <property type="match status" value="1"/>
</dbReference>
<dbReference type="STRING" id="1305731.GCA_000934705_02757"/>
<feature type="domain" description="EAL" evidence="4">
    <location>
        <begin position="616"/>
        <end position="871"/>
    </location>
</feature>
<dbReference type="SUPFAM" id="SSF55781">
    <property type="entry name" value="GAF domain-like"/>
    <property type="match status" value="1"/>
</dbReference>
<dbReference type="Pfam" id="PF00990">
    <property type="entry name" value="GGDEF"/>
    <property type="match status" value="1"/>
</dbReference>
<dbReference type="EMBL" id="LJZQ01000001">
    <property type="protein sequence ID" value="KPQ30544.1"/>
    <property type="molecule type" value="Genomic_DNA"/>
</dbReference>
<organism evidence="6 7">
    <name type="scientific">Marinobacter excellens HL-55</name>
    <dbReference type="NCBI Taxonomy" id="1305731"/>
    <lineage>
        <taxon>Bacteria</taxon>
        <taxon>Pseudomonadati</taxon>
        <taxon>Pseudomonadota</taxon>
        <taxon>Gammaproteobacteria</taxon>
        <taxon>Pseudomonadales</taxon>
        <taxon>Marinobacteraceae</taxon>
        <taxon>Marinobacter</taxon>
    </lineage>
</organism>
<dbReference type="InterPro" id="IPR013767">
    <property type="entry name" value="PAS_fold"/>
</dbReference>
<dbReference type="AlphaFoldDB" id="A0A0P7ZML9"/>
<dbReference type="PROSITE" id="PS50113">
    <property type="entry name" value="PAC"/>
    <property type="match status" value="1"/>
</dbReference>
<dbReference type="InterPro" id="IPR001633">
    <property type="entry name" value="EAL_dom"/>
</dbReference>
<protein>
    <submittedName>
        <fullName evidence="6">PAS domain S-box/diguanylate cyclase (GGDEF) domain</fullName>
    </submittedName>
</protein>
<dbReference type="SUPFAM" id="SSF55785">
    <property type="entry name" value="PYP-like sensor domain (PAS domain)"/>
    <property type="match status" value="1"/>
</dbReference>
<name>A0A0P7ZML9_9GAMM</name>
<dbReference type="Pfam" id="PF00563">
    <property type="entry name" value="EAL"/>
    <property type="match status" value="1"/>
</dbReference>
<dbReference type="Gene3D" id="3.20.20.450">
    <property type="entry name" value="EAL domain"/>
    <property type="match status" value="1"/>
</dbReference>
<dbReference type="OrthoDB" id="9812358at2"/>
<dbReference type="SUPFAM" id="SSF55073">
    <property type="entry name" value="Nucleotide cyclase"/>
    <property type="match status" value="1"/>
</dbReference>
<comment type="cofactor">
    <cofactor evidence="1">
        <name>Mg(2+)</name>
        <dbReference type="ChEBI" id="CHEBI:18420"/>
    </cofactor>
</comment>
<evidence type="ECO:0000313" key="7">
    <source>
        <dbReference type="Proteomes" id="UP000050416"/>
    </source>
</evidence>
<dbReference type="InterPro" id="IPR043128">
    <property type="entry name" value="Rev_trsase/Diguanyl_cyclase"/>
</dbReference>
<dbReference type="PROSITE" id="PS50112">
    <property type="entry name" value="PAS"/>
    <property type="match status" value="1"/>
</dbReference>
<dbReference type="GO" id="GO:0006355">
    <property type="term" value="P:regulation of DNA-templated transcription"/>
    <property type="evidence" value="ECO:0007669"/>
    <property type="project" value="InterPro"/>
</dbReference>
<proteinExistence type="predicted"/>
<dbReference type="NCBIfam" id="TIGR00254">
    <property type="entry name" value="GGDEF"/>
    <property type="match status" value="1"/>
</dbReference>
<evidence type="ECO:0000259" key="2">
    <source>
        <dbReference type="PROSITE" id="PS50112"/>
    </source>
</evidence>
<dbReference type="SMART" id="SM00052">
    <property type="entry name" value="EAL"/>
    <property type="match status" value="1"/>
</dbReference>
<evidence type="ECO:0000313" key="6">
    <source>
        <dbReference type="EMBL" id="KPQ30544.1"/>
    </source>
</evidence>
<dbReference type="SMART" id="SM00267">
    <property type="entry name" value="GGDEF"/>
    <property type="match status" value="1"/>
</dbReference>
<accession>A0A0P7ZML9</accession>
<dbReference type="PANTHER" id="PTHR44757:SF2">
    <property type="entry name" value="BIOFILM ARCHITECTURE MAINTENANCE PROTEIN MBAA"/>
    <property type="match status" value="1"/>
</dbReference>
<dbReference type="InterPro" id="IPR001610">
    <property type="entry name" value="PAC"/>
</dbReference>
<evidence type="ECO:0000259" key="5">
    <source>
        <dbReference type="PROSITE" id="PS50887"/>
    </source>
</evidence>
<feature type="domain" description="PAC" evidence="3">
    <location>
        <begin position="385"/>
        <end position="437"/>
    </location>
</feature>
<dbReference type="PROSITE" id="PS50887">
    <property type="entry name" value="GGDEF"/>
    <property type="match status" value="1"/>
</dbReference>
<dbReference type="PROSITE" id="PS50883">
    <property type="entry name" value="EAL"/>
    <property type="match status" value="1"/>
</dbReference>
<feature type="domain" description="GGDEF" evidence="5">
    <location>
        <begin position="469"/>
        <end position="607"/>
    </location>
</feature>
<dbReference type="InterPro" id="IPR000700">
    <property type="entry name" value="PAS-assoc_C"/>
</dbReference>
<dbReference type="InterPro" id="IPR000160">
    <property type="entry name" value="GGDEF_dom"/>
</dbReference>
<evidence type="ECO:0000259" key="3">
    <source>
        <dbReference type="PROSITE" id="PS50113"/>
    </source>
</evidence>
<dbReference type="PATRIC" id="fig|1305731.5.peg.1436"/>